<keyword evidence="3" id="KW-0813">Transport</keyword>
<dbReference type="Pfam" id="PF00153">
    <property type="entry name" value="Mito_carr"/>
    <property type="match status" value="3"/>
</dbReference>
<dbReference type="EMBL" id="FO082263">
    <property type="protein sequence ID" value="CCO20265.1"/>
    <property type="molecule type" value="Genomic_DNA"/>
</dbReference>
<keyword evidence="4 8" id="KW-0812">Transmembrane</keyword>
<evidence type="ECO:0000256" key="3">
    <source>
        <dbReference type="ARBA" id="ARBA00022448"/>
    </source>
</evidence>
<keyword evidence="11" id="KW-1185">Reference proteome</keyword>
<dbReference type="GO" id="GO:0016020">
    <property type="term" value="C:membrane"/>
    <property type="evidence" value="ECO:0007669"/>
    <property type="project" value="UniProtKB-SubCell"/>
</dbReference>
<evidence type="ECO:0000256" key="4">
    <source>
        <dbReference type="ARBA" id="ARBA00022692"/>
    </source>
</evidence>
<sequence length="607" mass="66490">MMRPTLMTMRSSASSSSTKNTSKSPNCERRRGTRNGRRVLNKSNNENFGKKRSQRRSHNNFGDSDDDVIQISDEAEPITSSRRSKEDNKEEDKDKTLFEERLKTTAISICAVVSISSAFCVDPALAGFGAPTGAVLSPPVNTIRMDKLEKMNDEAKKRLSGITTTGNIDILLQELNELQQLDTKELDDMDAERALLMANSVKENLDTFSESEKASEMNEQKMRLLNKRKEEAELVQRLVDRRVALGKLNNQTPLIVYGSALAASLIANTTMHPVDTMKVRRITLKSRRNIEERDSMDELDNNINRGSGGRGGEASTSMSFDDSGVATMQAPTATATAGKIQEQKPYEPTMNEIMGEGGFMSLYDGLGPNLAKEGVPLTLYLGVYETVKLSLLDNTAFFNEHVILCYLLAGGCGEFIASLIRVPAEAVKSRTQTGATIPEAIQSNFKSARGRENIFKTWTVAVVRDIPFGAIQIALFESLKLVLTSQEHAPFDPNSLLGEAILGACGGIAGSLSVTPLDVVVTRLIQQMESADAAQDSILMSQEEGEAMTPAMERNSNVDGPFEMVQKIYAEGGAGAFWSGAQERVLYWGPAVAIFLSAYCRIRQSFL</sequence>
<evidence type="ECO:0000256" key="2">
    <source>
        <dbReference type="ARBA" id="ARBA00006375"/>
    </source>
</evidence>
<dbReference type="eggNOG" id="KOG0770">
    <property type="taxonomic scope" value="Eukaryota"/>
</dbReference>
<dbReference type="KEGG" id="bpg:Bathy16g00600"/>
<dbReference type="Gene3D" id="1.50.40.10">
    <property type="entry name" value="Mitochondrial carrier domain"/>
    <property type="match status" value="2"/>
</dbReference>
<feature type="compositionally biased region" description="Basic and acidic residues" evidence="9">
    <location>
        <begin position="83"/>
        <end position="94"/>
    </location>
</feature>
<gene>
    <name evidence="10" type="ordered locus">Bathy16g00600</name>
</gene>
<evidence type="ECO:0000313" key="10">
    <source>
        <dbReference type="EMBL" id="CCO20265.1"/>
    </source>
</evidence>
<evidence type="ECO:0000256" key="7">
    <source>
        <dbReference type="ARBA" id="ARBA00023136"/>
    </source>
</evidence>
<dbReference type="OrthoDB" id="10253709at2759"/>
<feature type="repeat" description="Solcar" evidence="8">
    <location>
        <begin position="251"/>
        <end position="390"/>
    </location>
</feature>
<feature type="compositionally biased region" description="Low complexity" evidence="9">
    <location>
        <begin position="11"/>
        <end position="24"/>
    </location>
</feature>
<evidence type="ECO:0000256" key="8">
    <source>
        <dbReference type="PROSITE-ProRule" id="PRU00282"/>
    </source>
</evidence>
<dbReference type="Proteomes" id="UP000198341">
    <property type="component" value="Chromosome 16"/>
</dbReference>
<feature type="region of interest" description="Disordered" evidence="9">
    <location>
        <begin position="1"/>
        <end position="94"/>
    </location>
</feature>
<evidence type="ECO:0000256" key="9">
    <source>
        <dbReference type="SAM" id="MobiDB-lite"/>
    </source>
</evidence>
<feature type="region of interest" description="Disordered" evidence="9">
    <location>
        <begin position="293"/>
        <end position="319"/>
    </location>
</feature>
<dbReference type="RefSeq" id="XP_007508648.1">
    <property type="nucleotide sequence ID" value="XM_007508586.1"/>
</dbReference>
<dbReference type="GeneID" id="19011146"/>
<reference evidence="10 11" key="1">
    <citation type="submission" date="2011-10" db="EMBL/GenBank/DDBJ databases">
        <authorList>
            <person name="Genoscope - CEA"/>
        </authorList>
    </citation>
    <scope>NUCLEOTIDE SEQUENCE [LARGE SCALE GENOMIC DNA]</scope>
    <source>
        <strain evidence="10 11">RCC 1105</strain>
    </source>
</reference>
<organism evidence="10 11">
    <name type="scientific">Bathycoccus prasinos</name>
    <dbReference type="NCBI Taxonomy" id="41875"/>
    <lineage>
        <taxon>Eukaryota</taxon>
        <taxon>Viridiplantae</taxon>
        <taxon>Chlorophyta</taxon>
        <taxon>Mamiellophyceae</taxon>
        <taxon>Mamiellales</taxon>
        <taxon>Bathycoccaceae</taxon>
        <taxon>Bathycoccus</taxon>
    </lineage>
</organism>
<keyword evidence="6" id="KW-1133">Transmembrane helix</keyword>
<dbReference type="InterPro" id="IPR018108">
    <property type="entry name" value="MCP_transmembrane"/>
</dbReference>
<comment type="similarity">
    <text evidence="2">Belongs to the mitochondrial carrier (TC 2.A.29) family.</text>
</comment>
<evidence type="ECO:0000256" key="6">
    <source>
        <dbReference type="ARBA" id="ARBA00022989"/>
    </source>
</evidence>
<keyword evidence="5" id="KW-0677">Repeat</keyword>
<proteinExistence type="inferred from homology"/>
<name>K8F619_9CHLO</name>
<dbReference type="PROSITE" id="PS50920">
    <property type="entry name" value="SOLCAR"/>
    <property type="match status" value="3"/>
</dbReference>
<accession>K8F619</accession>
<evidence type="ECO:0000313" key="11">
    <source>
        <dbReference type="Proteomes" id="UP000198341"/>
    </source>
</evidence>
<feature type="compositionally biased region" description="Basic residues" evidence="9">
    <location>
        <begin position="31"/>
        <end position="40"/>
    </location>
</feature>
<dbReference type="PANTHER" id="PTHR45667">
    <property type="entry name" value="S-ADENOSYLMETHIONINE MITOCHONDRIAL CARRIER PROTEIN"/>
    <property type="match status" value="1"/>
</dbReference>
<dbReference type="AlphaFoldDB" id="K8F619"/>
<protein>
    <submittedName>
        <fullName evidence="10">MC family transporter</fullName>
    </submittedName>
</protein>
<dbReference type="InterPro" id="IPR023395">
    <property type="entry name" value="MCP_dom_sf"/>
</dbReference>
<evidence type="ECO:0000256" key="1">
    <source>
        <dbReference type="ARBA" id="ARBA00004141"/>
    </source>
</evidence>
<feature type="repeat" description="Solcar" evidence="8">
    <location>
        <begin position="401"/>
        <end position="482"/>
    </location>
</feature>
<keyword evidence="7 8" id="KW-0472">Membrane</keyword>
<evidence type="ECO:0000256" key="5">
    <source>
        <dbReference type="ARBA" id="ARBA00022737"/>
    </source>
</evidence>
<dbReference type="SUPFAM" id="SSF103506">
    <property type="entry name" value="Mitochondrial carrier"/>
    <property type="match status" value="1"/>
</dbReference>
<feature type="repeat" description="Solcar" evidence="8">
    <location>
        <begin position="494"/>
        <end position="605"/>
    </location>
</feature>
<feature type="compositionally biased region" description="Acidic residues" evidence="9">
    <location>
        <begin position="63"/>
        <end position="76"/>
    </location>
</feature>
<comment type="subcellular location">
    <subcellularLocation>
        <location evidence="1">Membrane</location>
        <topology evidence="1">Multi-pass membrane protein</topology>
    </subcellularLocation>
</comment>